<reference evidence="5 6" key="1">
    <citation type="journal article" date="2023" name="Int. J. Syst. Evol. Microbiol.">
        <title>Streptococcus sciuri sp. nov., Staphylococcus marylandisciuri sp. nov. and Staphylococcus americanisciuri sp. nov., isolated from faeces of eastern grey squirrel (Sciurus carolinensis).</title>
        <authorList>
            <person name="Volokhov D.V."/>
            <person name="Zagorodnyaya T.A."/>
            <person name="Furtak V.A."/>
            <person name="Nattanmai G."/>
            <person name="Randall L."/>
            <person name="Jose S."/>
            <person name="Gao Y."/>
            <person name="Eisenberg T."/>
            <person name="Delmonte P."/>
            <person name="Blom J."/>
            <person name="Mitchell K.K."/>
        </authorList>
    </citation>
    <scope>NUCLEOTIDE SEQUENCE [LARGE SCALE GENOMIC DNA]</scope>
    <source>
        <strain evidence="5 6">SQ8-PEA</strain>
    </source>
</reference>
<organism evidence="5 6">
    <name type="scientific">Staphylococcus marylandisciuri</name>
    <dbReference type="NCBI Taxonomy" id="2981529"/>
    <lineage>
        <taxon>Bacteria</taxon>
        <taxon>Bacillati</taxon>
        <taxon>Bacillota</taxon>
        <taxon>Bacilli</taxon>
        <taxon>Bacillales</taxon>
        <taxon>Staphylococcaceae</taxon>
        <taxon>Staphylococcus</taxon>
    </lineage>
</organism>
<evidence type="ECO:0000256" key="3">
    <source>
        <dbReference type="ARBA" id="ARBA00022840"/>
    </source>
</evidence>
<dbReference type="EMBL" id="JAOPKZ010000019">
    <property type="protein sequence ID" value="MCU5747047.1"/>
    <property type="molecule type" value="Genomic_DNA"/>
</dbReference>
<dbReference type="Pfam" id="PF00005">
    <property type="entry name" value="ABC_tran"/>
    <property type="match status" value="1"/>
</dbReference>
<proteinExistence type="predicted"/>
<sequence length="276" mass="31678">MKSSIEAHNVSKDLDHICILENMNFHIPKNSITLIKGSNGSGKSVTLKLIAQLYKVTRGSININGQISYAPDHFPDYLNLTVEEYLIFVSKCYRMSFNNDKLRKMIKGLNLHNFLNYKIKNCSKGTQQKVNLAQCLIKNADIYIFDEPFVGLDNNSIDYLIDYLSNLKQTATIVLSSHERYINERLVTDIINIETKLHTSVQNQRKNKKIIVLDNFSNIEPSEIVNNSDFDYNIIEEDNKLKLKICVPLTITNKVLYELIQKGAIIDTVKNEEDNE</sequence>
<feature type="domain" description="ABC transporter" evidence="4">
    <location>
        <begin position="5"/>
        <end position="224"/>
    </location>
</feature>
<evidence type="ECO:0000313" key="5">
    <source>
        <dbReference type="EMBL" id="MCU5747047.1"/>
    </source>
</evidence>
<dbReference type="SMART" id="SM00382">
    <property type="entry name" value="AAA"/>
    <property type="match status" value="1"/>
</dbReference>
<dbReference type="SUPFAM" id="SSF52540">
    <property type="entry name" value="P-loop containing nucleoside triphosphate hydrolases"/>
    <property type="match status" value="1"/>
</dbReference>
<accession>A0ABT2QSX0</accession>
<keyword evidence="1" id="KW-0813">Transport</keyword>
<comment type="caution">
    <text evidence="5">The sequence shown here is derived from an EMBL/GenBank/DDBJ whole genome shotgun (WGS) entry which is preliminary data.</text>
</comment>
<evidence type="ECO:0000259" key="4">
    <source>
        <dbReference type="PROSITE" id="PS50893"/>
    </source>
</evidence>
<dbReference type="RefSeq" id="WP_262856757.1">
    <property type="nucleotide sequence ID" value="NZ_JAOPKZ010000019.1"/>
</dbReference>
<gene>
    <name evidence="5" type="ORF">N9R04_10275</name>
</gene>
<name>A0ABT2QSX0_9STAP</name>
<protein>
    <submittedName>
        <fullName evidence="5">ABC transporter ATP-binding protein</fullName>
    </submittedName>
</protein>
<dbReference type="GO" id="GO:0005524">
    <property type="term" value="F:ATP binding"/>
    <property type="evidence" value="ECO:0007669"/>
    <property type="project" value="UniProtKB-KW"/>
</dbReference>
<keyword evidence="2" id="KW-0547">Nucleotide-binding</keyword>
<evidence type="ECO:0000256" key="2">
    <source>
        <dbReference type="ARBA" id="ARBA00022741"/>
    </source>
</evidence>
<dbReference type="InterPro" id="IPR003593">
    <property type="entry name" value="AAA+_ATPase"/>
</dbReference>
<keyword evidence="3 5" id="KW-0067">ATP-binding</keyword>
<evidence type="ECO:0000313" key="6">
    <source>
        <dbReference type="Proteomes" id="UP001209553"/>
    </source>
</evidence>
<dbReference type="PROSITE" id="PS50893">
    <property type="entry name" value="ABC_TRANSPORTER_2"/>
    <property type="match status" value="1"/>
</dbReference>
<dbReference type="PANTHER" id="PTHR42939:SF1">
    <property type="entry name" value="ABC TRANSPORTER ATP-BINDING PROTEIN ALBC-RELATED"/>
    <property type="match status" value="1"/>
</dbReference>
<dbReference type="InterPro" id="IPR051782">
    <property type="entry name" value="ABC_Transporter_VariousFunc"/>
</dbReference>
<evidence type="ECO:0000256" key="1">
    <source>
        <dbReference type="ARBA" id="ARBA00022448"/>
    </source>
</evidence>
<dbReference type="Proteomes" id="UP001209553">
    <property type="component" value="Unassembled WGS sequence"/>
</dbReference>
<dbReference type="Gene3D" id="3.40.50.300">
    <property type="entry name" value="P-loop containing nucleotide triphosphate hydrolases"/>
    <property type="match status" value="1"/>
</dbReference>
<dbReference type="PANTHER" id="PTHR42939">
    <property type="entry name" value="ABC TRANSPORTER ATP-BINDING PROTEIN ALBC-RELATED"/>
    <property type="match status" value="1"/>
</dbReference>
<dbReference type="InterPro" id="IPR027417">
    <property type="entry name" value="P-loop_NTPase"/>
</dbReference>
<dbReference type="InterPro" id="IPR003439">
    <property type="entry name" value="ABC_transporter-like_ATP-bd"/>
</dbReference>
<keyword evidence="6" id="KW-1185">Reference proteome</keyword>